<comment type="caution">
    <text evidence="1">The sequence shown here is derived from an EMBL/GenBank/DDBJ whole genome shotgun (WGS) entry which is preliminary data.</text>
</comment>
<evidence type="ECO:0000313" key="2">
    <source>
        <dbReference type="Proteomes" id="UP000028483"/>
    </source>
</evidence>
<dbReference type="HOGENOM" id="CLU_3224007_0_0_6"/>
<proteinExistence type="predicted"/>
<gene>
    <name evidence="1" type="ORF">XBO1_2520016</name>
</gene>
<reference evidence="1" key="1">
    <citation type="submission" date="2013-07" db="EMBL/GenBank/DDBJ databases">
        <title>Sub-species coevolution in mutualistic symbiosis.</title>
        <authorList>
            <person name="Murfin K."/>
            <person name="Klassen J."/>
            <person name="Lee M."/>
            <person name="Forst S."/>
            <person name="Stock P."/>
            <person name="Goodrich-Blair H."/>
        </authorList>
    </citation>
    <scope>NUCLEOTIDE SEQUENCE [LARGE SCALE GENOMIC DNA]</scope>
    <source>
        <strain evidence="1">Oregonense</strain>
    </source>
</reference>
<sequence>MNLNMPSDQQNGARQIMEYQRKRNPRTKSNTPYPMMIGICLSVI</sequence>
<evidence type="ECO:0000313" key="1">
    <source>
        <dbReference type="EMBL" id="CDH07045.1"/>
    </source>
</evidence>
<dbReference type="Proteomes" id="UP000028483">
    <property type="component" value="Unassembled WGS sequence"/>
</dbReference>
<name>A0A077P7B3_XENBV</name>
<protein>
    <submittedName>
        <fullName evidence="1">Uncharacterized protein</fullName>
    </submittedName>
</protein>
<dbReference type="AlphaFoldDB" id="A0A077P7B3"/>
<accession>A0A077P7B3</accession>
<organism evidence="1 2">
    <name type="scientific">Xenorhabdus bovienii str. oregonense</name>
    <dbReference type="NCBI Taxonomy" id="1398202"/>
    <lineage>
        <taxon>Bacteria</taxon>
        <taxon>Pseudomonadati</taxon>
        <taxon>Pseudomonadota</taxon>
        <taxon>Gammaproteobacteria</taxon>
        <taxon>Enterobacterales</taxon>
        <taxon>Morganellaceae</taxon>
        <taxon>Xenorhabdus</taxon>
    </lineage>
</organism>
<dbReference type="EMBL" id="CBSX010000171">
    <property type="protein sequence ID" value="CDH07045.1"/>
    <property type="molecule type" value="Genomic_DNA"/>
</dbReference>